<name>X7XSZ1_MYCKA</name>
<accession>X7XSZ1</accession>
<organism evidence="2 3">
    <name type="scientific">Mycobacterium kansasii 662</name>
    <dbReference type="NCBI Taxonomy" id="1299326"/>
    <lineage>
        <taxon>Bacteria</taxon>
        <taxon>Bacillati</taxon>
        <taxon>Actinomycetota</taxon>
        <taxon>Actinomycetes</taxon>
        <taxon>Mycobacteriales</taxon>
        <taxon>Mycobacteriaceae</taxon>
        <taxon>Mycobacterium</taxon>
    </lineage>
</organism>
<dbReference type="GO" id="GO:0016787">
    <property type="term" value="F:hydrolase activity"/>
    <property type="evidence" value="ECO:0007669"/>
    <property type="project" value="UniProtKB-KW"/>
</dbReference>
<dbReference type="Proteomes" id="UP000020561">
    <property type="component" value="Unassembled WGS sequence"/>
</dbReference>
<keyword evidence="2" id="KW-0378">Hydrolase</keyword>
<dbReference type="EMBL" id="JAOA01000034">
    <property type="protein sequence ID" value="ETZ97254.1"/>
    <property type="molecule type" value="Genomic_DNA"/>
</dbReference>
<dbReference type="Pfam" id="PF17778">
    <property type="entry name" value="WHD_BLACT"/>
    <property type="match status" value="1"/>
</dbReference>
<dbReference type="InterPro" id="IPR036388">
    <property type="entry name" value="WH-like_DNA-bd_sf"/>
</dbReference>
<protein>
    <submittedName>
        <fullName evidence="2">Putative hydrolase domain protein</fullName>
    </submittedName>
</protein>
<evidence type="ECO:0000259" key="1">
    <source>
        <dbReference type="Pfam" id="PF17778"/>
    </source>
</evidence>
<gene>
    <name evidence="2" type="ORF">I545_6831</name>
</gene>
<feature type="domain" description="LACTB2 winged helix" evidence="1">
    <location>
        <begin position="23"/>
        <end position="55"/>
    </location>
</feature>
<sequence length="57" mass="6563">MRTERSGSSRCAARCGNFGDDATTRQVVEHVYVDVDEKLWDAAEWSVQAQLDYLRRN</sequence>
<proteinExistence type="predicted"/>
<dbReference type="AlphaFoldDB" id="X7XSZ1"/>
<dbReference type="Gene3D" id="1.10.10.10">
    <property type="entry name" value="Winged helix-like DNA-binding domain superfamily/Winged helix DNA-binding domain"/>
    <property type="match status" value="1"/>
</dbReference>
<dbReference type="InterPro" id="IPR041516">
    <property type="entry name" value="LACTB2_WH"/>
</dbReference>
<evidence type="ECO:0000313" key="2">
    <source>
        <dbReference type="EMBL" id="ETZ97254.1"/>
    </source>
</evidence>
<evidence type="ECO:0000313" key="3">
    <source>
        <dbReference type="Proteomes" id="UP000020561"/>
    </source>
</evidence>
<dbReference type="PATRIC" id="fig|1299326.3.peg.6558"/>
<reference evidence="2 3" key="1">
    <citation type="submission" date="2013-12" db="EMBL/GenBank/DDBJ databases">
        <authorList>
            <person name="Brown-Elliot B."/>
            <person name="Wallace R."/>
            <person name="Lenaerts A."/>
            <person name="Ordway D."/>
            <person name="DeGroote M.A."/>
            <person name="Parker T."/>
            <person name="Sizemore C."/>
            <person name="Tallon L.J."/>
            <person name="Sadzewicz L.K."/>
            <person name="Sengamalay N."/>
            <person name="Fraser C.M."/>
            <person name="Hine E."/>
            <person name="Shefchek K.A."/>
            <person name="Das S.P."/>
            <person name="Tettelin H."/>
        </authorList>
    </citation>
    <scope>NUCLEOTIDE SEQUENCE [LARGE SCALE GENOMIC DNA]</scope>
    <source>
        <strain evidence="2 3">662</strain>
    </source>
</reference>
<comment type="caution">
    <text evidence="2">The sequence shown here is derived from an EMBL/GenBank/DDBJ whole genome shotgun (WGS) entry which is preliminary data.</text>
</comment>